<dbReference type="SUPFAM" id="SSF52799">
    <property type="entry name" value="(Phosphotyrosine protein) phosphatases II"/>
    <property type="match status" value="1"/>
</dbReference>
<gene>
    <name evidence="3" type="ORF">FYJ39_02050</name>
</gene>
<dbReference type="InterPro" id="IPR000387">
    <property type="entry name" value="Tyr_Pase_dom"/>
</dbReference>
<protein>
    <submittedName>
        <fullName evidence="3">Tyrosine-protein phosphatase</fullName>
    </submittedName>
</protein>
<comment type="similarity">
    <text evidence="1">Belongs to the protein-tyrosine phosphatase family.</text>
</comment>
<dbReference type="Gene3D" id="3.90.190.10">
    <property type="entry name" value="Protein tyrosine phosphatase superfamily"/>
    <property type="match status" value="1"/>
</dbReference>
<dbReference type="PROSITE" id="PS50056">
    <property type="entry name" value="TYR_PHOSPHATASE_2"/>
    <property type="match status" value="1"/>
</dbReference>
<reference evidence="3 4" key="1">
    <citation type="submission" date="2019-08" db="EMBL/GenBank/DDBJ databases">
        <title>In-depth cultivation of the pig gut microbiome towards novel bacterial diversity and tailored functional studies.</title>
        <authorList>
            <person name="Wylensek D."/>
            <person name="Hitch T.C.A."/>
            <person name="Clavel T."/>
        </authorList>
    </citation>
    <scope>NUCLEOTIDE SEQUENCE [LARGE SCALE GENOMIC DNA]</scope>
    <source>
        <strain evidence="3 4">WCA-389-WT-23D1</strain>
    </source>
</reference>
<dbReference type="EMBL" id="VUMD01000001">
    <property type="protein sequence ID" value="MSS35396.1"/>
    <property type="molecule type" value="Genomic_DNA"/>
</dbReference>
<feature type="domain" description="Tyrosine specific protein phosphatases" evidence="2">
    <location>
        <begin position="119"/>
        <end position="188"/>
    </location>
</feature>
<dbReference type="GO" id="GO:0004721">
    <property type="term" value="F:phosphoprotein phosphatase activity"/>
    <property type="evidence" value="ECO:0007669"/>
    <property type="project" value="InterPro"/>
</dbReference>
<sequence>MDKKFTVQRPVKMDGPRNFRDLGGYPAKKGMTKKGVFYRSDGMQLLSDQDRQWMLAHDIRCIIDLRNENEAIRQPDALGKDFTYYNIPMSDKKAEIDGREIYPDSLSELYKLILTRHMKDFVRVMRIFIEQNGLPLVFHCAVGKDRTGLTAMLLLSVCGVSEEVSLADYETSAQNMEPLYNKMKEEFQSRNVEVPDDLLTSPAEEMKKAMDFLHKFWGSAEGYLKAGGLTENELSRLRELFIESI</sequence>
<keyword evidence="4" id="KW-1185">Reference proteome</keyword>
<dbReference type="Proteomes" id="UP000429958">
    <property type="component" value="Unassembled WGS sequence"/>
</dbReference>
<dbReference type="PANTHER" id="PTHR31126">
    <property type="entry name" value="TYROSINE-PROTEIN PHOSPHATASE"/>
    <property type="match status" value="1"/>
</dbReference>
<dbReference type="AlphaFoldDB" id="A0A7X2TC00"/>
<evidence type="ECO:0000256" key="1">
    <source>
        <dbReference type="ARBA" id="ARBA00009580"/>
    </source>
</evidence>
<name>A0A7X2TC00_9CLOT</name>
<dbReference type="PANTHER" id="PTHR31126:SF1">
    <property type="entry name" value="TYROSINE SPECIFIC PROTEIN PHOSPHATASES DOMAIN-CONTAINING PROTEIN"/>
    <property type="match status" value="1"/>
</dbReference>
<evidence type="ECO:0000259" key="2">
    <source>
        <dbReference type="PROSITE" id="PS50056"/>
    </source>
</evidence>
<accession>A0A7X2TC00</accession>
<evidence type="ECO:0000313" key="4">
    <source>
        <dbReference type="Proteomes" id="UP000429958"/>
    </source>
</evidence>
<dbReference type="InterPro" id="IPR026893">
    <property type="entry name" value="Tyr/Ser_Pase_IphP-type"/>
</dbReference>
<dbReference type="Pfam" id="PF13350">
    <property type="entry name" value="Y_phosphatase3"/>
    <property type="match status" value="1"/>
</dbReference>
<dbReference type="RefSeq" id="WP_154470791.1">
    <property type="nucleotide sequence ID" value="NZ_VUMD01000001.1"/>
</dbReference>
<dbReference type="InterPro" id="IPR029021">
    <property type="entry name" value="Prot-tyrosine_phosphatase-like"/>
</dbReference>
<comment type="caution">
    <text evidence="3">The sequence shown here is derived from an EMBL/GenBank/DDBJ whole genome shotgun (WGS) entry which is preliminary data.</text>
</comment>
<dbReference type="PROSITE" id="PS00383">
    <property type="entry name" value="TYR_PHOSPHATASE_1"/>
    <property type="match status" value="1"/>
</dbReference>
<proteinExistence type="inferred from homology"/>
<dbReference type="InterPro" id="IPR016130">
    <property type="entry name" value="Tyr_Pase_AS"/>
</dbReference>
<organism evidence="3 4">
    <name type="scientific">Clostridium porci</name>
    <dbReference type="NCBI Taxonomy" id="2605778"/>
    <lineage>
        <taxon>Bacteria</taxon>
        <taxon>Bacillati</taxon>
        <taxon>Bacillota</taxon>
        <taxon>Clostridia</taxon>
        <taxon>Eubacteriales</taxon>
        <taxon>Clostridiaceae</taxon>
        <taxon>Clostridium</taxon>
    </lineage>
</organism>
<evidence type="ECO:0000313" key="3">
    <source>
        <dbReference type="EMBL" id="MSS35396.1"/>
    </source>
</evidence>